<dbReference type="InterPro" id="IPR015168">
    <property type="entry name" value="SsuA/THI5"/>
</dbReference>
<feature type="domain" description="SsuA/THI5-like" evidence="1">
    <location>
        <begin position="83"/>
        <end position="268"/>
    </location>
</feature>
<comment type="caution">
    <text evidence="2">The sequence shown here is derived from an EMBL/GenBank/DDBJ whole genome shotgun (WGS) entry which is preliminary data.</text>
</comment>
<accession>A0A928YSN7</accession>
<evidence type="ECO:0000313" key="3">
    <source>
        <dbReference type="Proteomes" id="UP000652567"/>
    </source>
</evidence>
<name>A0A928YSN7_9GAMM</name>
<organism evidence="2 3">
    <name type="scientific">Cellvibrio polysaccharolyticus</name>
    <dbReference type="NCBI Taxonomy" id="2082724"/>
    <lineage>
        <taxon>Bacteria</taxon>
        <taxon>Pseudomonadati</taxon>
        <taxon>Pseudomonadota</taxon>
        <taxon>Gammaproteobacteria</taxon>
        <taxon>Cellvibrionales</taxon>
        <taxon>Cellvibrionaceae</taxon>
        <taxon>Cellvibrio</taxon>
    </lineage>
</organism>
<protein>
    <submittedName>
        <fullName evidence="2">ABC transporter substrate-binding protein</fullName>
    </submittedName>
</protein>
<dbReference type="SUPFAM" id="SSF53850">
    <property type="entry name" value="Periplasmic binding protein-like II"/>
    <property type="match status" value="1"/>
</dbReference>
<evidence type="ECO:0000313" key="2">
    <source>
        <dbReference type="EMBL" id="MBE8716606.1"/>
    </source>
</evidence>
<sequence length="361" mass="39951">MSGSNNKPDTIWFTRCAGQGRGGVPTATGIASQLGWLTEEFSRDNIKVRALQDEDAQELRYHHYDHELPTLIREGGNLFSIPARAQGAKTRLIGLTWIEEGQFILVRPDSDIKTPADLKGKRLSLPAYNPVDIQQNKRGRSISRHMSLHGYKGALASAGLTLDDITLVEFGGQGTGGNDERSGFFVGADALLKGDIDGLYVKGGAAVDKARELGLVVGIDLDKLPERRFRVNNGTPRPITVHEDLLNNHFDELVRFLAQVLRAAEWAKTNLDGVYDALHKETGASIEGLKGAYRDGFHLHLAPDLSEERIELFRQQKDFLLKHGVLDNDFDFDGWIDHRPLAAAWKLLQSQKVAEEEAVAV</sequence>
<dbReference type="PANTHER" id="PTHR30024">
    <property type="entry name" value="ALIPHATIC SULFONATES-BINDING PROTEIN-RELATED"/>
    <property type="match status" value="1"/>
</dbReference>
<reference evidence="2" key="1">
    <citation type="submission" date="2018-07" db="EMBL/GenBank/DDBJ databases">
        <title>Genome assembly of strain Ka43.</title>
        <authorList>
            <person name="Kukolya J."/>
            <person name="Nagy I."/>
            <person name="Horvath B."/>
            <person name="Toth A."/>
        </authorList>
    </citation>
    <scope>NUCLEOTIDE SEQUENCE</scope>
    <source>
        <strain evidence="2">KB43</strain>
    </source>
</reference>
<gene>
    <name evidence="2" type="ORF">C4F51_05320</name>
</gene>
<evidence type="ECO:0000259" key="1">
    <source>
        <dbReference type="Pfam" id="PF09084"/>
    </source>
</evidence>
<dbReference type="Pfam" id="PF09084">
    <property type="entry name" value="NMT1"/>
    <property type="match status" value="1"/>
</dbReference>
<dbReference type="Gene3D" id="3.40.190.10">
    <property type="entry name" value="Periplasmic binding protein-like II"/>
    <property type="match status" value="1"/>
</dbReference>
<keyword evidence="3" id="KW-1185">Reference proteome</keyword>
<dbReference type="Gene3D" id="3.40.190.270">
    <property type="match status" value="1"/>
</dbReference>
<dbReference type="EMBL" id="PRDL01000001">
    <property type="protein sequence ID" value="MBE8716606.1"/>
    <property type="molecule type" value="Genomic_DNA"/>
</dbReference>
<dbReference type="AlphaFoldDB" id="A0A928YSN7"/>
<dbReference type="RefSeq" id="WP_193907793.1">
    <property type="nucleotide sequence ID" value="NZ_PRDL01000001.1"/>
</dbReference>
<dbReference type="Proteomes" id="UP000652567">
    <property type="component" value="Unassembled WGS sequence"/>
</dbReference>
<proteinExistence type="predicted"/>